<feature type="transmembrane region" description="Helical" evidence="2">
    <location>
        <begin position="12"/>
        <end position="30"/>
    </location>
</feature>
<evidence type="ECO:0000313" key="4">
    <source>
        <dbReference type="Proteomes" id="UP001500879"/>
    </source>
</evidence>
<evidence type="ECO:0000256" key="2">
    <source>
        <dbReference type="SAM" id="Phobius"/>
    </source>
</evidence>
<name>A0ABP3IUX1_9ACTN</name>
<dbReference type="RefSeq" id="WP_344028900.1">
    <property type="nucleotide sequence ID" value="NZ_BAAABX010000055.1"/>
</dbReference>
<proteinExistence type="predicted"/>
<dbReference type="EMBL" id="BAAABX010000055">
    <property type="protein sequence ID" value="GAA0423979.1"/>
    <property type="molecule type" value="Genomic_DNA"/>
</dbReference>
<comment type="caution">
    <text evidence="3">The sequence shown here is derived from an EMBL/GenBank/DDBJ whole genome shotgun (WGS) entry which is preliminary data.</text>
</comment>
<keyword evidence="2" id="KW-0812">Transmembrane</keyword>
<protein>
    <recommendedName>
        <fullName evidence="5">DUF2637 domain-containing protein</fullName>
    </recommendedName>
</protein>
<evidence type="ECO:0008006" key="5">
    <source>
        <dbReference type="Google" id="ProtNLM"/>
    </source>
</evidence>
<organism evidence="3 4">
    <name type="scientific">Streptomyces luteireticuli</name>
    <dbReference type="NCBI Taxonomy" id="173858"/>
    <lineage>
        <taxon>Bacteria</taxon>
        <taxon>Bacillati</taxon>
        <taxon>Actinomycetota</taxon>
        <taxon>Actinomycetes</taxon>
        <taxon>Kitasatosporales</taxon>
        <taxon>Streptomycetaceae</taxon>
        <taxon>Streptomyces</taxon>
    </lineage>
</organism>
<accession>A0ABP3IUX1</accession>
<evidence type="ECO:0000313" key="3">
    <source>
        <dbReference type="EMBL" id="GAA0423979.1"/>
    </source>
</evidence>
<feature type="region of interest" description="Disordered" evidence="1">
    <location>
        <begin position="235"/>
        <end position="255"/>
    </location>
</feature>
<feature type="transmembrane region" description="Helical" evidence="2">
    <location>
        <begin position="42"/>
        <end position="62"/>
    </location>
</feature>
<evidence type="ECO:0000256" key="1">
    <source>
        <dbReference type="SAM" id="MobiDB-lite"/>
    </source>
</evidence>
<keyword evidence="2" id="KW-0472">Membrane</keyword>
<sequence length="322" mass="32412">MSAAEQGKSLPWYLWVVLVAALGMSAPGEYDLAVVAGWSPWAAWVMPLVVSAYGAGAADLVARFPKGSPERRAAVKGAAGALVLALAVQVTAHLISAGYMTSSAWLVAAVSATPPLVVGHLMHLPRPSAAAVSTAPDTLAAAPRPVAVPEATGWETDVDQTHGRVADRLENAATATAVEHSVAAVKGGDRPAAEAPVAAAIGSEAAAGPEGDHVVVAGPAAAATQEAMVVVPSKPRPAEATATLDSSSGAETDEAVLPGLDDVTARPRRRPAATRSVPGKQDIQAAAAILAARGEPVTGKTLGEHFGVAERTGRRYLAGVAV</sequence>
<gene>
    <name evidence="3" type="ORF">GCM10010357_51840</name>
</gene>
<keyword evidence="4" id="KW-1185">Reference proteome</keyword>
<feature type="transmembrane region" description="Helical" evidence="2">
    <location>
        <begin position="74"/>
        <end position="96"/>
    </location>
</feature>
<reference evidence="4" key="1">
    <citation type="journal article" date="2019" name="Int. J. Syst. Evol. Microbiol.">
        <title>The Global Catalogue of Microorganisms (GCM) 10K type strain sequencing project: providing services to taxonomists for standard genome sequencing and annotation.</title>
        <authorList>
            <consortium name="The Broad Institute Genomics Platform"/>
            <consortium name="The Broad Institute Genome Sequencing Center for Infectious Disease"/>
            <person name="Wu L."/>
            <person name="Ma J."/>
        </authorList>
    </citation>
    <scope>NUCLEOTIDE SEQUENCE [LARGE SCALE GENOMIC DNA]</scope>
    <source>
        <strain evidence="4">JCM 4788</strain>
    </source>
</reference>
<keyword evidence="2" id="KW-1133">Transmembrane helix</keyword>
<dbReference type="Proteomes" id="UP001500879">
    <property type="component" value="Unassembled WGS sequence"/>
</dbReference>